<accession>W7YA00</accession>
<dbReference type="Pfam" id="PF14302">
    <property type="entry name" value="DUF4377"/>
    <property type="match status" value="1"/>
</dbReference>
<dbReference type="Proteomes" id="UP000019402">
    <property type="component" value="Unassembled WGS sequence"/>
</dbReference>
<evidence type="ECO:0000313" key="2">
    <source>
        <dbReference type="EMBL" id="GAF04373.1"/>
    </source>
</evidence>
<proteinExistence type="predicted"/>
<feature type="domain" description="DUF4377" evidence="1">
    <location>
        <begin position="78"/>
        <end position="116"/>
    </location>
</feature>
<organism evidence="2 3">
    <name type="scientific">Saccharicrinis fermentans DSM 9555 = JCM 21142</name>
    <dbReference type="NCBI Taxonomy" id="869213"/>
    <lineage>
        <taxon>Bacteria</taxon>
        <taxon>Pseudomonadati</taxon>
        <taxon>Bacteroidota</taxon>
        <taxon>Bacteroidia</taxon>
        <taxon>Marinilabiliales</taxon>
        <taxon>Marinilabiliaceae</taxon>
        <taxon>Saccharicrinis</taxon>
    </lineage>
</organism>
<evidence type="ECO:0000313" key="3">
    <source>
        <dbReference type="Proteomes" id="UP000019402"/>
    </source>
</evidence>
<comment type="caution">
    <text evidence="2">The sequence shown here is derived from an EMBL/GenBank/DDBJ whole genome shotgun (WGS) entry which is preliminary data.</text>
</comment>
<dbReference type="RefSeq" id="WP_052342910.1">
    <property type="nucleotide sequence ID" value="NZ_BAMD01000043.1"/>
</dbReference>
<gene>
    <name evidence="2" type="ORF">JCM21142_73076</name>
</gene>
<dbReference type="OrthoDB" id="880459at2"/>
<dbReference type="EMBL" id="BAMD01000043">
    <property type="protein sequence ID" value="GAF04373.1"/>
    <property type="molecule type" value="Genomic_DNA"/>
</dbReference>
<protein>
    <recommendedName>
        <fullName evidence="1">DUF4377 domain-containing protein</fullName>
    </recommendedName>
</protein>
<sequence length="138" mass="16011">MDKLHLLISAILLGLIFNSCLKDEENDKKKNVKITIYPETGYGTSIMSDVWTQPLIFSDSDNGDKKQMMVDIIFEDLNFNYERGYKYTFKATKVWMQEPPQDVSSIKYTNISLISKEKVITQNIEEDIKLYISPNTKI</sequence>
<name>W7YA00_9BACT</name>
<dbReference type="InterPro" id="IPR025485">
    <property type="entry name" value="DUF4377"/>
</dbReference>
<evidence type="ECO:0000259" key="1">
    <source>
        <dbReference type="Pfam" id="PF14302"/>
    </source>
</evidence>
<reference evidence="2 3" key="1">
    <citation type="journal article" date="2014" name="Genome Announc.">
        <title>Draft Genome Sequence of Cytophaga fermentans JCM 21142T, a Facultative Anaerobe Isolated from Marine Mud.</title>
        <authorList>
            <person name="Starns D."/>
            <person name="Oshima K."/>
            <person name="Suda W."/>
            <person name="Iino T."/>
            <person name="Yuki M."/>
            <person name="Inoue J."/>
            <person name="Kitamura K."/>
            <person name="Iida T."/>
            <person name="Darby A."/>
            <person name="Hattori M."/>
            <person name="Ohkuma M."/>
        </authorList>
    </citation>
    <scope>NUCLEOTIDE SEQUENCE [LARGE SCALE GENOMIC DNA]</scope>
    <source>
        <strain evidence="2 3">JCM 21142</strain>
    </source>
</reference>
<dbReference type="AlphaFoldDB" id="W7YA00"/>
<keyword evidence="3" id="KW-1185">Reference proteome</keyword>
<dbReference type="eggNOG" id="ENOG5032X2F">
    <property type="taxonomic scope" value="Bacteria"/>
</dbReference>